<accession>I8UK78</accession>
<sequence>MSYSERIIQKMKEMYIVDYQAKLHIDKAQHSIHVFFSDMKFKLRIVEKKTSDVMIRIQDSVPGMFVEVIILDHKLGFERTPEGLITVWIEIGDKSSELDLLQWDGNIVQSYRFKKEFTIPMLNVYLREAFDDILF</sequence>
<dbReference type="OrthoDB" id="2968701at2"/>
<proteinExistence type="predicted"/>
<dbReference type="Proteomes" id="UP000004080">
    <property type="component" value="Unassembled WGS sequence"/>
</dbReference>
<dbReference type="RefSeq" id="WP_007200362.1">
    <property type="nucleotide sequence ID" value="NZ_AKKV01000009.1"/>
</dbReference>
<dbReference type="PATRIC" id="fig|1196324.3.peg.257"/>
<name>I8UK78_9BACL</name>
<organism evidence="1 2">
    <name type="scientific">Fictibacillus macauensis ZFHKF-1</name>
    <dbReference type="NCBI Taxonomy" id="1196324"/>
    <lineage>
        <taxon>Bacteria</taxon>
        <taxon>Bacillati</taxon>
        <taxon>Bacillota</taxon>
        <taxon>Bacilli</taxon>
        <taxon>Bacillales</taxon>
        <taxon>Fictibacillaceae</taxon>
        <taxon>Fictibacillus</taxon>
    </lineage>
</organism>
<gene>
    <name evidence="1" type="ORF">A374_01289</name>
</gene>
<dbReference type="EMBL" id="AKKV01000009">
    <property type="protein sequence ID" value="EIT87233.1"/>
    <property type="molecule type" value="Genomic_DNA"/>
</dbReference>
<evidence type="ECO:0000313" key="1">
    <source>
        <dbReference type="EMBL" id="EIT87233.1"/>
    </source>
</evidence>
<dbReference type="AlphaFoldDB" id="I8UK78"/>
<keyword evidence="2" id="KW-1185">Reference proteome</keyword>
<comment type="caution">
    <text evidence="1">The sequence shown here is derived from an EMBL/GenBank/DDBJ whole genome shotgun (WGS) entry which is preliminary data.</text>
</comment>
<evidence type="ECO:0000313" key="2">
    <source>
        <dbReference type="Proteomes" id="UP000004080"/>
    </source>
</evidence>
<reference evidence="1 2" key="1">
    <citation type="journal article" date="2012" name="J. Bacteriol.">
        <title>Genome of Bacillus macauensis ZFHKF-1, a Long-Chain-Forming Bacterium.</title>
        <authorList>
            <person name="Cai L."/>
            <person name="Zhang T."/>
        </authorList>
    </citation>
    <scope>NUCLEOTIDE SEQUENCE [LARGE SCALE GENOMIC DNA]</scope>
    <source>
        <strain evidence="1 2">ZFHKF-1</strain>
    </source>
</reference>
<protein>
    <submittedName>
        <fullName evidence="1">Uncharacterized protein</fullName>
    </submittedName>
</protein>